<dbReference type="AlphaFoldDB" id="A0AAD9Q8F1"/>
<feature type="compositionally biased region" description="Basic and acidic residues" evidence="1">
    <location>
        <begin position="37"/>
        <end position="54"/>
    </location>
</feature>
<reference evidence="2" key="2">
    <citation type="journal article" date="2023" name="Science">
        <title>Genomic signatures of disease resistance in endangered staghorn corals.</title>
        <authorList>
            <person name="Vollmer S.V."/>
            <person name="Selwyn J.D."/>
            <person name="Despard B.A."/>
            <person name="Roesel C.L."/>
        </authorList>
    </citation>
    <scope>NUCLEOTIDE SEQUENCE</scope>
    <source>
        <strain evidence="2">K2</strain>
    </source>
</reference>
<keyword evidence="3" id="KW-1185">Reference proteome</keyword>
<proteinExistence type="predicted"/>
<name>A0AAD9Q8F1_ACRCE</name>
<comment type="caution">
    <text evidence="2">The sequence shown here is derived from an EMBL/GenBank/DDBJ whole genome shotgun (WGS) entry which is preliminary data.</text>
</comment>
<organism evidence="2 3">
    <name type="scientific">Acropora cervicornis</name>
    <name type="common">Staghorn coral</name>
    <dbReference type="NCBI Taxonomy" id="6130"/>
    <lineage>
        <taxon>Eukaryota</taxon>
        <taxon>Metazoa</taxon>
        <taxon>Cnidaria</taxon>
        <taxon>Anthozoa</taxon>
        <taxon>Hexacorallia</taxon>
        <taxon>Scleractinia</taxon>
        <taxon>Astrocoeniina</taxon>
        <taxon>Acroporidae</taxon>
        <taxon>Acropora</taxon>
    </lineage>
</organism>
<dbReference type="Proteomes" id="UP001249851">
    <property type="component" value="Unassembled WGS sequence"/>
</dbReference>
<feature type="compositionally biased region" description="Low complexity" evidence="1">
    <location>
        <begin position="55"/>
        <end position="66"/>
    </location>
</feature>
<evidence type="ECO:0000313" key="2">
    <source>
        <dbReference type="EMBL" id="KAK2556558.1"/>
    </source>
</evidence>
<sequence>MAAITRNDIQNVKLRKIPLPKVPPADNSSQKGGFSSKNERLSVEVARERFETNSHLRSSSSPNSVEPSEKSAVSVSSARDKFERNPSPWKQGNLEKTKASNSRVQTKEISNQLVSELEPRRKNLPPPFRIGPAPHRKPKPENLKFLLGKYKNKIVFFDDPKTAVQTSSQDGDEEFYDDVQGIQGFEAEELYEAV</sequence>
<feature type="region of interest" description="Disordered" evidence="1">
    <location>
        <begin position="14"/>
        <end position="141"/>
    </location>
</feature>
<feature type="compositionally biased region" description="Polar residues" evidence="1">
    <location>
        <begin position="99"/>
        <end position="114"/>
    </location>
</feature>
<gene>
    <name evidence="2" type="ORF">P5673_021471</name>
</gene>
<feature type="compositionally biased region" description="Polar residues" evidence="1">
    <location>
        <begin position="26"/>
        <end position="36"/>
    </location>
</feature>
<evidence type="ECO:0000313" key="3">
    <source>
        <dbReference type="Proteomes" id="UP001249851"/>
    </source>
</evidence>
<evidence type="ECO:0000256" key="1">
    <source>
        <dbReference type="SAM" id="MobiDB-lite"/>
    </source>
</evidence>
<dbReference type="EMBL" id="JARQWQ010000055">
    <property type="protein sequence ID" value="KAK2556558.1"/>
    <property type="molecule type" value="Genomic_DNA"/>
</dbReference>
<protein>
    <submittedName>
        <fullName evidence="2">Uncharacterized protein</fullName>
    </submittedName>
</protein>
<accession>A0AAD9Q8F1</accession>
<reference evidence="2" key="1">
    <citation type="journal article" date="2023" name="G3 (Bethesda)">
        <title>Whole genome assembly and annotation of the endangered Caribbean coral Acropora cervicornis.</title>
        <authorList>
            <person name="Selwyn J.D."/>
            <person name="Vollmer S.V."/>
        </authorList>
    </citation>
    <scope>NUCLEOTIDE SEQUENCE</scope>
    <source>
        <strain evidence="2">K2</strain>
    </source>
</reference>